<accession>A0A521FYJ6</accession>
<keyword evidence="2" id="KW-1185">Reference proteome</keyword>
<reference evidence="1" key="1">
    <citation type="submission" date="2017-07" db="EMBL/GenBank/DDBJ databases">
        <title>The cable genome - Insights into the physiology and evolution of filamentous bacteria capable of sulfide oxidation via long distance electron transfer.</title>
        <authorList>
            <person name="Thorup C."/>
            <person name="Bjerg J.T."/>
            <person name="Schreiber L."/>
            <person name="Nielsen L.P."/>
            <person name="Kjeldsen K.U."/>
            <person name="Boesen T."/>
            <person name="Boggild A."/>
            <person name="Meysman F."/>
            <person name="Geelhoed J."/>
            <person name="Schramm A."/>
        </authorList>
    </citation>
    <scope>NUCLEOTIDE SEQUENCE [LARGE SCALE GENOMIC DNA]</scope>
    <source>
        <strain evidence="1">GS</strain>
    </source>
</reference>
<evidence type="ECO:0000313" key="1">
    <source>
        <dbReference type="EMBL" id="TAA73848.1"/>
    </source>
</evidence>
<comment type="caution">
    <text evidence="1">The sequence shown here is derived from an EMBL/GenBank/DDBJ whole genome shotgun (WGS) entry which is preliminary data.</text>
</comment>
<sequence length="846" mass="96032">MLPLTRRQIETYAKNCGVQDAEAFMKELQRQEAWRFANRPLDCSNLVQIWNAKGKFGTLQEQHEASIAAKLKDDPERPDNNLLTPEDARAGAERLALALALTQTRTLLAPGHEAAEGVLDPAAILTDWTDAKRNALLRRGLFDPATYGRIRFHHRSAEEYLAACRLKRLREKGMSINALKHFFFAEKYGAEVVIPSMRPIAAWLALWNDEIRWELIKREPEVLLAHGDPGSLLPEDRAEVLRGFAAAYGDGGWRGVEAPSIGEVRRLACPELAPVIRELWGKYPDSEEVVKLFLQLIWQGAIRDCVDIAEEVAFDTQRPDYQRSIAVSGLVACEASEVLRKVAKSFLAEQEKWSNEIVPNLAKQLFPAALSVQELISLIERTPKPRRGASEFSWYLELIAENIDPSSSTAAELRKAVAELIWNGRDKDQEGYWNIIGKYSYLSSGLAILCGKQLAEELPDDDFIWACAVANRFGSRPTEVGKPSLQALKEHFKNNATLREKTFWIEAELMNHLIQQEQNSFSQFNSVIENSLLGHRFIATIINDRRWLMNMLGDQSAPLKKREVAYEAIFQLWNFNGRLETEVDDILRAVADNASLSEKVKQDTAPKQKKETKLDRRWRKQECVRKGRERQRVEKWRKWRNELLTDTEAAFSQERVSSTLYNLYHWLNIHTKKHSPSKVWNKAALTQSFNEEVASRAAAACKEIWREETPVLWSNRPCDKRGECFYVWHYGLFGLMEESSSTGWAKHLKTEEAERAAAYATIETDGFPLWLADLAITHSDAVASVLGDEIDRELLLAADESYLPVLNAVASHADSSIKQLLKSCLLAALLRWDSITSEKNSIGHLG</sequence>
<dbReference type="Proteomes" id="UP000316238">
    <property type="component" value="Unassembled WGS sequence"/>
</dbReference>
<organism evidence="1 2">
    <name type="scientific">Candidatus Electronema aureum</name>
    <dbReference type="NCBI Taxonomy" id="2005002"/>
    <lineage>
        <taxon>Bacteria</taxon>
        <taxon>Pseudomonadati</taxon>
        <taxon>Thermodesulfobacteriota</taxon>
        <taxon>Desulfobulbia</taxon>
        <taxon>Desulfobulbales</taxon>
        <taxon>Desulfobulbaceae</taxon>
        <taxon>Candidatus Electronema</taxon>
    </lineage>
</organism>
<dbReference type="AlphaFoldDB" id="A0A521FYJ6"/>
<protein>
    <submittedName>
        <fullName evidence="1">Uncharacterized protein</fullName>
    </submittedName>
</protein>
<evidence type="ECO:0000313" key="2">
    <source>
        <dbReference type="Proteomes" id="UP000316238"/>
    </source>
</evidence>
<proteinExistence type="predicted"/>
<name>A0A521FYJ6_9BACT</name>
<gene>
    <name evidence="1" type="ORF">CDV28_1542</name>
</gene>
<dbReference type="EMBL" id="NQJD01000054">
    <property type="protein sequence ID" value="TAA73848.1"/>
    <property type="molecule type" value="Genomic_DNA"/>
</dbReference>